<dbReference type="EMBL" id="JAGETX010000009">
    <property type="protein sequence ID" value="MBO3272073.1"/>
    <property type="molecule type" value="Genomic_DNA"/>
</dbReference>
<accession>A0ABS3TEI9</accession>
<name>A0ABS3TEI9_9BACT</name>
<keyword evidence="2" id="KW-1185">Reference proteome</keyword>
<comment type="caution">
    <text evidence="1">The sequence shown here is derived from an EMBL/GenBank/DDBJ whole genome shotgun (WGS) entry which is preliminary data.</text>
</comment>
<gene>
    <name evidence="1" type="ORF">J4D97_15540</name>
</gene>
<dbReference type="Gene3D" id="3.50.50.100">
    <property type="match status" value="1"/>
</dbReference>
<evidence type="ECO:0000313" key="2">
    <source>
        <dbReference type="Proteomes" id="UP000670527"/>
    </source>
</evidence>
<evidence type="ECO:0008006" key="3">
    <source>
        <dbReference type="Google" id="ProtNLM"/>
    </source>
</evidence>
<reference evidence="1 2" key="1">
    <citation type="submission" date="2021-03" db="EMBL/GenBank/DDBJ databases">
        <authorList>
            <person name="Kim M.K."/>
        </authorList>
    </citation>
    <scope>NUCLEOTIDE SEQUENCE [LARGE SCALE GENOMIC DNA]</scope>
    <source>
        <strain evidence="1 2">BT507</strain>
    </source>
</reference>
<dbReference type="Proteomes" id="UP000670527">
    <property type="component" value="Unassembled WGS sequence"/>
</dbReference>
<organism evidence="1 2">
    <name type="scientific">Hymenobacter defluvii</name>
    <dbReference type="NCBI Taxonomy" id="2054411"/>
    <lineage>
        <taxon>Bacteria</taxon>
        <taxon>Pseudomonadati</taxon>
        <taxon>Bacteroidota</taxon>
        <taxon>Cytophagia</taxon>
        <taxon>Cytophagales</taxon>
        <taxon>Hymenobacteraceae</taxon>
        <taxon>Hymenobacter</taxon>
    </lineage>
</organism>
<protein>
    <recommendedName>
        <fullName evidence="3">FAD/NAD(P)-binding domain-containing protein</fullName>
    </recommendedName>
</protein>
<proteinExistence type="predicted"/>
<evidence type="ECO:0000313" key="1">
    <source>
        <dbReference type="EMBL" id="MBO3272073.1"/>
    </source>
</evidence>
<dbReference type="InterPro" id="IPR036188">
    <property type="entry name" value="FAD/NAD-bd_sf"/>
</dbReference>
<dbReference type="SUPFAM" id="SSF51905">
    <property type="entry name" value="FAD/NAD(P)-binding domain"/>
    <property type="match status" value="1"/>
</dbReference>
<sequence length="77" mass="8088">MAYGPKGIAVNEYLHSTSHPEVYAIGDAADSGLPLPPVAAKAAFVTPATCSKAATRPSTTAWCPPPCLPTRRWPPWA</sequence>